<evidence type="ECO:0000313" key="3">
    <source>
        <dbReference type="EMBL" id="SDT52423.1"/>
    </source>
</evidence>
<evidence type="ECO:0000313" key="4">
    <source>
        <dbReference type="Proteomes" id="UP000243904"/>
    </source>
</evidence>
<dbReference type="PANTHER" id="PTHR44051">
    <property type="entry name" value="GLUTATHIONE S-TRANSFERASE-RELATED"/>
    <property type="match status" value="1"/>
</dbReference>
<feature type="domain" description="GST N-terminal" evidence="1">
    <location>
        <begin position="1"/>
        <end position="80"/>
    </location>
</feature>
<dbReference type="Gene3D" id="1.20.1050.10">
    <property type="match status" value="1"/>
</dbReference>
<dbReference type="RefSeq" id="WP_100386351.1">
    <property type="nucleotide sequence ID" value="NZ_LT629750.1"/>
</dbReference>
<feature type="domain" description="GST C-terminal" evidence="2">
    <location>
        <begin position="84"/>
        <end position="215"/>
    </location>
</feature>
<organism evidence="3 4">
    <name type="scientific">Bradyrhizobium canariense</name>
    <dbReference type="NCBI Taxonomy" id="255045"/>
    <lineage>
        <taxon>Bacteria</taxon>
        <taxon>Pseudomonadati</taxon>
        <taxon>Pseudomonadota</taxon>
        <taxon>Alphaproteobacteria</taxon>
        <taxon>Hyphomicrobiales</taxon>
        <taxon>Nitrobacteraceae</taxon>
        <taxon>Bradyrhizobium</taxon>
    </lineage>
</organism>
<dbReference type="CDD" id="cd03048">
    <property type="entry name" value="GST_N_Ure2p_like"/>
    <property type="match status" value="1"/>
</dbReference>
<dbReference type="SUPFAM" id="SSF52833">
    <property type="entry name" value="Thioredoxin-like"/>
    <property type="match status" value="1"/>
</dbReference>
<evidence type="ECO:0000259" key="2">
    <source>
        <dbReference type="PROSITE" id="PS50405"/>
    </source>
</evidence>
<evidence type="ECO:0000259" key="1">
    <source>
        <dbReference type="PROSITE" id="PS50404"/>
    </source>
</evidence>
<dbReference type="Proteomes" id="UP000243904">
    <property type="component" value="Chromosome I"/>
</dbReference>
<gene>
    <name evidence="3" type="ORF">SAMN05444158_6730</name>
</gene>
<protein>
    <submittedName>
        <fullName evidence="3">GST-like protein</fullName>
    </submittedName>
</protein>
<name>A0A1H2B2M1_9BRAD</name>
<dbReference type="EMBL" id="LT629750">
    <property type="protein sequence ID" value="SDT52423.1"/>
    <property type="molecule type" value="Genomic_DNA"/>
</dbReference>
<dbReference type="SFLD" id="SFLDG01151">
    <property type="entry name" value="Main.2:_Nu-like"/>
    <property type="match status" value="1"/>
</dbReference>
<dbReference type="AlphaFoldDB" id="A0A1H2B2M1"/>
<dbReference type="PANTHER" id="PTHR44051:SF19">
    <property type="entry name" value="DISULFIDE-BOND OXIDOREDUCTASE YFCG"/>
    <property type="match status" value="1"/>
</dbReference>
<dbReference type="InterPro" id="IPR004046">
    <property type="entry name" value="GST_C"/>
</dbReference>
<reference evidence="4" key="1">
    <citation type="submission" date="2016-10" db="EMBL/GenBank/DDBJ databases">
        <authorList>
            <person name="Varghese N."/>
            <person name="Submissions S."/>
        </authorList>
    </citation>
    <scope>NUCLEOTIDE SEQUENCE [LARGE SCALE GENOMIC DNA]</scope>
    <source>
        <strain evidence="4">GAS369</strain>
    </source>
</reference>
<dbReference type="SUPFAM" id="SSF47616">
    <property type="entry name" value="GST C-terminal domain-like"/>
    <property type="match status" value="1"/>
</dbReference>
<dbReference type="SFLD" id="SFLDS00019">
    <property type="entry name" value="Glutathione_Transferase_(cytos"/>
    <property type="match status" value="1"/>
</dbReference>
<dbReference type="PROSITE" id="PS50405">
    <property type="entry name" value="GST_CTER"/>
    <property type="match status" value="1"/>
</dbReference>
<dbReference type="PROSITE" id="PS50404">
    <property type="entry name" value="GST_NTER"/>
    <property type="match status" value="1"/>
</dbReference>
<dbReference type="InterPro" id="IPR036282">
    <property type="entry name" value="Glutathione-S-Trfase_C_sf"/>
</dbReference>
<dbReference type="SFLD" id="SFLDG00358">
    <property type="entry name" value="Main_(cytGST)"/>
    <property type="match status" value="1"/>
</dbReference>
<dbReference type="Pfam" id="PF14497">
    <property type="entry name" value="GST_C_3"/>
    <property type="match status" value="1"/>
</dbReference>
<dbReference type="InterPro" id="IPR010987">
    <property type="entry name" value="Glutathione-S-Trfase_C-like"/>
</dbReference>
<proteinExistence type="predicted"/>
<dbReference type="InterPro" id="IPR036249">
    <property type="entry name" value="Thioredoxin-like_sf"/>
</dbReference>
<dbReference type="Gene3D" id="3.40.30.10">
    <property type="entry name" value="Glutaredoxin"/>
    <property type="match status" value="1"/>
</dbReference>
<dbReference type="InterPro" id="IPR040079">
    <property type="entry name" value="Glutathione_S-Trfase"/>
</dbReference>
<sequence length="228" mass="25751">MLKFYFNGAPNPNKVALFLEETGLPCELVPVDTRKGDQFKPEFLKVNPNGKVPAIDDNGVFVFDSNAILLYLGEKTGKFMPANTPANRAQLLSWLMFIATGLGPYSGQAVHFKHAAPKDLEYAHNRYQYEAHRHYKILDDHLAKSRYMVGDTYTIADMAFWGWARMAPYVLGDDVFTKYPNVKRLLDEVSARPAAARAIALKDKFTFKAEMDDEAKHIMFGHLKTKAA</sequence>
<keyword evidence="4" id="KW-1185">Reference proteome</keyword>
<accession>A0A1H2B2M1</accession>
<dbReference type="InterPro" id="IPR004045">
    <property type="entry name" value="Glutathione_S-Trfase_N"/>
</dbReference>
<dbReference type="Pfam" id="PF02798">
    <property type="entry name" value="GST_N"/>
    <property type="match status" value="1"/>
</dbReference>